<accession>A0A6G0WTI2</accession>
<dbReference type="EMBL" id="VJMJ01000151">
    <property type="protein sequence ID" value="KAF0730743.1"/>
    <property type="molecule type" value="Genomic_DNA"/>
</dbReference>
<dbReference type="AlphaFoldDB" id="A0A6G0WTI2"/>
<proteinExistence type="predicted"/>
<sequence length="156" mass="17450">MAKSSVTRISSVASELPSSPSLADVNCCIQGTCLSKASMLGLFSSVEIGFDIRVDEPTRSWVKRCTLKDVAKLHETLNEKIVDESFREELSLLACPKQPLFKRRDMMVIKGLCVDLDHYIDELLKLCQRFTAAKAKHENESMIVESSLREFLAAPI</sequence>
<dbReference type="Proteomes" id="UP000481153">
    <property type="component" value="Unassembled WGS sequence"/>
</dbReference>
<organism evidence="1 2">
    <name type="scientific">Aphanomyces euteiches</name>
    <dbReference type="NCBI Taxonomy" id="100861"/>
    <lineage>
        <taxon>Eukaryota</taxon>
        <taxon>Sar</taxon>
        <taxon>Stramenopiles</taxon>
        <taxon>Oomycota</taxon>
        <taxon>Saprolegniomycetes</taxon>
        <taxon>Saprolegniales</taxon>
        <taxon>Verrucalvaceae</taxon>
        <taxon>Aphanomyces</taxon>
    </lineage>
</organism>
<reference evidence="1 2" key="1">
    <citation type="submission" date="2019-07" db="EMBL/GenBank/DDBJ databases">
        <title>Genomics analysis of Aphanomyces spp. identifies a new class of oomycete effector associated with host adaptation.</title>
        <authorList>
            <person name="Gaulin E."/>
        </authorList>
    </citation>
    <scope>NUCLEOTIDE SEQUENCE [LARGE SCALE GENOMIC DNA]</scope>
    <source>
        <strain evidence="1 2">ATCC 201684</strain>
    </source>
</reference>
<dbReference type="VEuPathDB" id="FungiDB:AeMF1_014057"/>
<name>A0A6G0WTI2_9STRA</name>
<evidence type="ECO:0000313" key="1">
    <source>
        <dbReference type="EMBL" id="KAF0730743.1"/>
    </source>
</evidence>
<gene>
    <name evidence="1" type="ORF">Ae201684_011854</name>
</gene>
<evidence type="ECO:0000313" key="2">
    <source>
        <dbReference type="Proteomes" id="UP000481153"/>
    </source>
</evidence>
<protein>
    <recommendedName>
        <fullName evidence="3">PX domain-containing protein</fullName>
    </recommendedName>
</protein>
<evidence type="ECO:0008006" key="3">
    <source>
        <dbReference type="Google" id="ProtNLM"/>
    </source>
</evidence>
<keyword evidence="2" id="KW-1185">Reference proteome</keyword>
<comment type="caution">
    <text evidence="1">The sequence shown here is derived from an EMBL/GenBank/DDBJ whole genome shotgun (WGS) entry which is preliminary data.</text>
</comment>